<organism evidence="3 4">
    <name type="scientific">Streptacidiphilus monticola</name>
    <dbReference type="NCBI Taxonomy" id="2161674"/>
    <lineage>
        <taxon>Bacteria</taxon>
        <taxon>Bacillati</taxon>
        <taxon>Actinomycetota</taxon>
        <taxon>Actinomycetes</taxon>
        <taxon>Kitasatosporales</taxon>
        <taxon>Streptomycetaceae</taxon>
        <taxon>Streptacidiphilus</taxon>
    </lineage>
</organism>
<comment type="caution">
    <text evidence="3">The sequence shown here is derived from an EMBL/GenBank/DDBJ whole genome shotgun (WGS) entry which is preliminary data.</text>
</comment>
<feature type="transmembrane region" description="Helical" evidence="2">
    <location>
        <begin position="139"/>
        <end position="162"/>
    </location>
</feature>
<evidence type="ECO:0008006" key="5">
    <source>
        <dbReference type="Google" id="ProtNLM"/>
    </source>
</evidence>
<dbReference type="Proteomes" id="UP001596174">
    <property type="component" value="Unassembled WGS sequence"/>
</dbReference>
<feature type="region of interest" description="Disordered" evidence="1">
    <location>
        <begin position="1"/>
        <end position="22"/>
    </location>
</feature>
<keyword evidence="2" id="KW-0812">Transmembrane</keyword>
<keyword evidence="2" id="KW-0472">Membrane</keyword>
<keyword evidence="2" id="KW-1133">Transmembrane helix</keyword>
<name>A0ABW1G8G6_9ACTN</name>
<sequence>MANDDGRTAATTWDKPRPPVETGEPRLLGQLKTVLALLLAPVWVVVGCSLASGAVGAHMDFRHAQRVQATIIEADYAKPGGQQASRIVVRLPAPFGGTATVDDLNSAPDGLTTSSAEVLVDPARPGHALFPGQLSWWHVLYPGGYFVLIGLGTLGYGTVAAVKAWRRRRPTPPTT</sequence>
<dbReference type="RefSeq" id="WP_380589007.1">
    <property type="nucleotide sequence ID" value="NZ_JBHSQJ010000138.1"/>
</dbReference>
<evidence type="ECO:0000313" key="4">
    <source>
        <dbReference type="Proteomes" id="UP001596174"/>
    </source>
</evidence>
<protein>
    <recommendedName>
        <fullName evidence="5">DUF3592 domain-containing protein</fullName>
    </recommendedName>
</protein>
<accession>A0ABW1G8G6</accession>
<feature type="transmembrane region" description="Helical" evidence="2">
    <location>
        <begin position="34"/>
        <end position="55"/>
    </location>
</feature>
<keyword evidence="4" id="KW-1185">Reference proteome</keyword>
<reference evidence="4" key="1">
    <citation type="journal article" date="2019" name="Int. J. Syst. Evol. Microbiol.">
        <title>The Global Catalogue of Microorganisms (GCM) 10K type strain sequencing project: providing services to taxonomists for standard genome sequencing and annotation.</title>
        <authorList>
            <consortium name="The Broad Institute Genomics Platform"/>
            <consortium name="The Broad Institute Genome Sequencing Center for Infectious Disease"/>
            <person name="Wu L."/>
            <person name="Ma J."/>
        </authorList>
    </citation>
    <scope>NUCLEOTIDE SEQUENCE [LARGE SCALE GENOMIC DNA]</scope>
    <source>
        <strain evidence="4">JCM 4816</strain>
    </source>
</reference>
<evidence type="ECO:0000313" key="3">
    <source>
        <dbReference type="EMBL" id="MFC5910854.1"/>
    </source>
</evidence>
<dbReference type="EMBL" id="JBHSQJ010000138">
    <property type="protein sequence ID" value="MFC5910854.1"/>
    <property type="molecule type" value="Genomic_DNA"/>
</dbReference>
<evidence type="ECO:0000256" key="2">
    <source>
        <dbReference type="SAM" id="Phobius"/>
    </source>
</evidence>
<gene>
    <name evidence="3" type="ORF">ACFP3V_27070</name>
</gene>
<evidence type="ECO:0000256" key="1">
    <source>
        <dbReference type="SAM" id="MobiDB-lite"/>
    </source>
</evidence>
<proteinExistence type="predicted"/>